<dbReference type="InterPro" id="IPR014622">
    <property type="entry name" value="UCP036794_erythomycin"/>
</dbReference>
<dbReference type="PANTHER" id="PTHR31299">
    <property type="entry name" value="ESTERASE, PUTATIVE (AFU_ORTHOLOGUE AFUA_1G05850)-RELATED"/>
    <property type="match status" value="1"/>
</dbReference>
<evidence type="ECO:0000313" key="3">
    <source>
        <dbReference type="Proteomes" id="UP001501153"/>
    </source>
</evidence>
<evidence type="ECO:0000313" key="2">
    <source>
        <dbReference type="EMBL" id="GAA4369360.1"/>
    </source>
</evidence>
<dbReference type="RefSeq" id="WP_345238212.1">
    <property type="nucleotide sequence ID" value="NZ_BAABGZ010000080.1"/>
</dbReference>
<protein>
    <recommendedName>
        <fullName evidence="4">Erythromycin esterase family protein</fullName>
    </recommendedName>
</protein>
<dbReference type="Proteomes" id="UP001501153">
    <property type="component" value="Unassembled WGS sequence"/>
</dbReference>
<evidence type="ECO:0000256" key="1">
    <source>
        <dbReference type="SAM" id="SignalP"/>
    </source>
</evidence>
<sequence length="484" mass="53664">MPFAPTPSFRWAALLMAALLLGCDSGSRQSQPAQATTAPAAAETNLPIVPVGGPTNKPPVKVQIPNYPLRSEADLDPLMKAIGNARVVLLGEASHGTHEYYTWRAALSKRLIREKGFRFIAVEGEWADSYRVNNFIKGPRQDSAATVQLLRHYNRWPTWMWGNYEVASLVTWLNQHNQAQAPANKVGFFGLDVYCLWEALSDLMPHLEGDAPAQQAARRAQRCFQPYSPSAEGYAEAVARADASCRAETQRLWQAIQKSTGPGVAQNEGQFVAQQHVLVALNGERYYRTAVQSYTESWNIRDRHMAETLSRLMTLHGPAAKAIVWEHNTHVGDARYTDMARSGEVNVGQLVRKQYGPENVFIVGFGSYQGSVIAADAWGATPRAMPVPEAQPNSWEDLLHRSGPGNKLVLSQDLRGNKFFKRSIGHRAIGVVYSPSRERFGNYVPSIIPQRYDAFLFLDQTQALRPLGTPVKGNEPPDLYPSGL</sequence>
<feature type="chain" id="PRO_5046848089" description="Erythromycin esterase family protein" evidence="1">
    <location>
        <begin position="31"/>
        <end position="484"/>
    </location>
</feature>
<dbReference type="InterPro" id="IPR052036">
    <property type="entry name" value="Hydrolase/PRTase-associated"/>
</dbReference>
<dbReference type="PANTHER" id="PTHR31299:SF0">
    <property type="entry name" value="ESTERASE, PUTATIVE (AFU_ORTHOLOGUE AFUA_1G05850)-RELATED"/>
    <property type="match status" value="1"/>
</dbReference>
<dbReference type="EMBL" id="BAABGZ010000080">
    <property type="protein sequence ID" value="GAA4369360.1"/>
    <property type="molecule type" value="Genomic_DNA"/>
</dbReference>
<accession>A0ABP8IRU5</accession>
<keyword evidence="1" id="KW-0732">Signal</keyword>
<name>A0ABP8IRU5_9BACT</name>
<feature type="signal peptide" evidence="1">
    <location>
        <begin position="1"/>
        <end position="30"/>
    </location>
</feature>
<dbReference type="Gene3D" id="3.40.1660.10">
    <property type="entry name" value="EreA-like (biosynthetic domain)"/>
    <property type="match status" value="1"/>
</dbReference>
<dbReference type="Gene3D" id="1.20.1440.30">
    <property type="entry name" value="Biosynthetic Protein domain"/>
    <property type="match status" value="1"/>
</dbReference>
<keyword evidence="3" id="KW-1185">Reference proteome</keyword>
<dbReference type="SUPFAM" id="SSF159501">
    <property type="entry name" value="EreA/ChaN-like"/>
    <property type="match status" value="1"/>
</dbReference>
<evidence type="ECO:0008006" key="4">
    <source>
        <dbReference type="Google" id="ProtNLM"/>
    </source>
</evidence>
<comment type="caution">
    <text evidence="2">The sequence shown here is derived from an EMBL/GenBank/DDBJ whole genome shotgun (WGS) entry which is preliminary data.</text>
</comment>
<reference evidence="3" key="1">
    <citation type="journal article" date="2019" name="Int. J. Syst. Evol. Microbiol.">
        <title>The Global Catalogue of Microorganisms (GCM) 10K type strain sequencing project: providing services to taxonomists for standard genome sequencing and annotation.</title>
        <authorList>
            <consortium name="The Broad Institute Genomics Platform"/>
            <consortium name="The Broad Institute Genome Sequencing Center for Infectious Disease"/>
            <person name="Wu L."/>
            <person name="Ma J."/>
        </authorList>
    </citation>
    <scope>NUCLEOTIDE SEQUENCE [LARGE SCALE GENOMIC DNA]</scope>
    <source>
        <strain evidence="3">JCM 17923</strain>
    </source>
</reference>
<dbReference type="Pfam" id="PF05139">
    <property type="entry name" value="Erythro_esteras"/>
    <property type="match status" value="1"/>
</dbReference>
<dbReference type="CDD" id="cd14728">
    <property type="entry name" value="Ere-like"/>
    <property type="match status" value="1"/>
</dbReference>
<organism evidence="2 3">
    <name type="scientific">Hymenobacter saemangeumensis</name>
    <dbReference type="NCBI Taxonomy" id="1084522"/>
    <lineage>
        <taxon>Bacteria</taxon>
        <taxon>Pseudomonadati</taxon>
        <taxon>Bacteroidota</taxon>
        <taxon>Cytophagia</taxon>
        <taxon>Cytophagales</taxon>
        <taxon>Hymenobacteraceae</taxon>
        <taxon>Hymenobacter</taxon>
    </lineage>
</organism>
<dbReference type="Gene3D" id="3.30.1870.10">
    <property type="entry name" value="EreA-like, domain 2"/>
    <property type="match status" value="1"/>
</dbReference>
<gene>
    <name evidence="2" type="ORF">GCM10023185_42940</name>
</gene>
<proteinExistence type="predicted"/>
<dbReference type="PIRSF" id="PIRSF036794">
    <property type="entry name" value="UCP_erythr_ester"/>
    <property type="match status" value="1"/>
</dbReference>
<dbReference type="InterPro" id="IPR007815">
    <property type="entry name" value="Emycin_Estase"/>
</dbReference>